<dbReference type="OrthoDB" id="447129at2759"/>
<proteinExistence type="predicted"/>
<dbReference type="EMBL" id="MCFJ01000007">
    <property type="protein sequence ID" value="ORY63988.1"/>
    <property type="molecule type" value="Genomic_DNA"/>
</dbReference>
<dbReference type="GO" id="GO:0003684">
    <property type="term" value="F:damaged DNA binding"/>
    <property type="evidence" value="ECO:0007669"/>
    <property type="project" value="InterPro"/>
</dbReference>
<dbReference type="PANTHER" id="PTHR46404:SF1">
    <property type="entry name" value="DNA POLYMERASE IOTA"/>
    <property type="match status" value="1"/>
</dbReference>
<dbReference type="SUPFAM" id="SSF56672">
    <property type="entry name" value="DNA/RNA polymerases"/>
    <property type="match status" value="1"/>
</dbReference>
<dbReference type="InterPro" id="IPR043502">
    <property type="entry name" value="DNA/RNA_pol_sf"/>
</dbReference>
<sequence>MSRRGLLVPPQKPKAPKIPKRRDDRIILHFDYDCFYASVFENENPALRSLPLGIKQKSILATCNYVARARGVKKLMLISEAQKLCPDLVLMNGEDLTRFRVASKKLWLFLRSHSWNNKVERLGLDEVFLDMTDIIEYNQQILNPNALAESFFQLERLDPERGFQFSANSVLGCTYPELYPKEVASFSNLLYVRLMLASHLAGYLRLQLEAFGYTSTCGVSTNKVLAKLAGSVHKPKNQTTLLGLRDEDVQGFMDSHQIRKIPGLGSKTSLLIENHILSKTIYQTAEHVPHDEEHPKFTTHEVLAFPDMSPELLEKIIHRPGTERGIGAKLWSLLHGVDEMEVKEAQDVPTQISIEDTYVSNPINTPQELLPELRDLSISLLERMRHDLVDDDPSAEQPGGKKWLAHPKTLCLSTRVKPPGPGPNGEQAKESFTRSSKSQYLPNFVFNLQGDLKQIAQRLVHEAVLPLFTRLHSERNGWNLALINICATNIVLTGNETGIGSGRDIAVMFRTQDAKLREWKVYDEGTLSPTLVAPGETPVSIDGRDEKKKQQQQQTPSSGPAANVYTDMRFDEDGGEDEDPAFPDSEAEDCTMAWEAEGGSRKCLVCGHSIPAFAVSAHERFHVLGDS</sequence>
<name>A0A1Y2DXG3_9PEZI</name>
<dbReference type="InterPro" id="IPR036775">
    <property type="entry name" value="DNA_pol_Y-fam_lit_finger_sf"/>
</dbReference>
<keyword evidence="2" id="KW-0496">Mitochondrion</keyword>
<dbReference type="GO" id="GO:0005739">
    <property type="term" value="C:mitochondrion"/>
    <property type="evidence" value="ECO:0007669"/>
    <property type="project" value="UniProtKB-SubCell"/>
</dbReference>
<dbReference type="InterPro" id="IPR017961">
    <property type="entry name" value="DNA_pol_Y-fam_little_finger"/>
</dbReference>
<accession>A0A1Y2DXG3</accession>
<organism evidence="5 6">
    <name type="scientific">Pseudomassariella vexata</name>
    <dbReference type="NCBI Taxonomy" id="1141098"/>
    <lineage>
        <taxon>Eukaryota</taxon>
        <taxon>Fungi</taxon>
        <taxon>Dikarya</taxon>
        <taxon>Ascomycota</taxon>
        <taxon>Pezizomycotina</taxon>
        <taxon>Sordariomycetes</taxon>
        <taxon>Xylariomycetidae</taxon>
        <taxon>Amphisphaeriales</taxon>
        <taxon>Pseudomassariaceae</taxon>
        <taxon>Pseudomassariella</taxon>
    </lineage>
</organism>
<reference evidence="5 6" key="1">
    <citation type="submission" date="2016-07" db="EMBL/GenBank/DDBJ databases">
        <title>Pervasive Adenine N6-methylation of Active Genes in Fungi.</title>
        <authorList>
            <consortium name="DOE Joint Genome Institute"/>
            <person name="Mondo S.J."/>
            <person name="Dannebaum R.O."/>
            <person name="Kuo R.C."/>
            <person name="Labutti K."/>
            <person name="Haridas S."/>
            <person name="Kuo A."/>
            <person name="Salamov A."/>
            <person name="Ahrendt S.R."/>
            <person name="Lipzen A."/>
            <person name="Sullivan W."/>
            <person name="Andreopoulos W.B."/>
            <person name="Clum A."/>
            <person name="Lindquist E."/>
            <person name="Daum C."/>
            <person name="Ramamoorthy G.K."/>
            <person name="Gryganskyi A."/>
            <person name="Culley D."/>
            <person name="Magnuson J.K."/>
            <person name="James T.Y."/>
            <person name="O'Malley M.A."/>
            <person name="Stajich J.E."/>
            <person name="Spatafora J.W."/>
            <person name="Visel A."/>
            <person name="Grigoriev I.V."/>
        </authorList>
    </citation>
    <scope>NUCLEOTIDE SEQUENCE [LARGE SCALE GENOMIC DNA]</scope>
    <source>
        <strain evidence="5 6">CBS 129021</strain>
    </source>
</reference>
<evidence type="ECO:0000256" key="1">
    <source>
        <dbReference type="ARBA" id="ARBA00004173"/>
    </source>
</evidence>
<dbReference type="InterPro" id="IPR001126">
    <property type="entry name" value="UmuC"/>
</dbReference>
<evidence type="ECO:0000259" key="4">
    <source>
        <dbReference type="PROSITE" id="PS50173"/>
    </source>
</evidence>
<evidence type="ECO:0000256" key="3">
    <source>
        <dbReference type="SAM" id="MobiDB-lite"/>
    </source>
</evidence>
<feature type="domain" description="UmuC" evidence="4">
    <location>
        <begin position="27"/>
        <end position="265"/>
    </location>
</feature>
<dbReference type="InterPro" id="IPR043128">
    <property type="entry name" value="Rev_trsase/Diguanyl_cyclase"/>
</dbReference>
<evidence type="ECO:0000256" key="2">
    <source>
        <dbReference type="ARBA" id="ARBA00023128"/>
    </source>
</evidence>
<gene>
    <name evidence="5" type="ORF">BCR38DRAFT_433635</name>
</gene>
<protein>
    <recommendedName>
        <fullName evidence="4">UmuC domain-containing protein</fullName>
    </recommendedName>
</protein>
<evidence type="ECO:0000313" key="6">
    <source>
        <dbReference type="Proteomes" id="UP000193689"/>
    </source>
</evidence>
<dbReference type="FunFam" id="3.40.1170.60:FF:000006">
    <property type="entry name" value="DNA polymerase iota"/>
    <property type="match status" value="1"/>
</dbReference>
<dbReference type="GeneID" id="63776476"/>
<comment type="caution">
    <text evidence="5">The sequence shown here is derived from an EMBL/GenBank/DDBJ whole genome shotgun (WGS) entry which is preliminary data.</text>
</comment>
<dbReference type="Gene3D" id="3.30.70.270">
    <property type="match status" value="1"/>
</dbReference>
<dbReference type="RefSeq" id="XP_040715402.1">
    <property type="nucleotide sequence ID" value="XM_040860264.1"/>
</dbReference>
<dbReference type="STRING" id="1141098.A0A1Y2DXG3"/>
<dbReference type="Proteomes" id="UP000193689">
    <property type="component" value="Unassembled WGS sequence"/>
</dbReference>
<dbReference type="Pfam" id="PF00817">
    <property type="entry name" value="IMS"/>
    <property type="match status" value="1"/>
</dbReference>
<dbReference type="AlphaFoldDB" id="A0A1Y2DXG3"/>
<dbReference type="GO" id="GO:0006281">
    <property type="term" value="P:DNA repair"/>
    <property type="evidence" value="ECO:0007669"/>
    <property type="project" value="InterPro"/>
</dbReference>
<evidence type="ECO:0000313" key="5">
    <source>
        <dbReference type="EMBL" id="ORY63988.1"/>
    </source>
</evidence>
<keyword evidence="6" id="KW-1185">Reference proteome</keyword>
<feature type="region of interest" description="Disordered" evidence="3">
    <location>
        <begin position="414"/>
        <end position="433"/>
    </location>
</feature>
<dbReference type="Gene3D" id="3.40.1170.60">
    <property type="match status" value="1"/>
</dbReference>
<comment type="subcellular location">
    <subcellularLocation>
        <location evidence="1">Mitochondrion</location>
    </subcellularLocation>
</comment>
<dbReference type="PANTHER" id="PTHR46404">
    <property type="entry name" value="DNA POLYMERASE IOTA"/>
    <property type="match status" value="1"/>
</dbReference>
<dbReference type="PROSITE" id="PS50173">
    <property type="entry name" value="UMUC"/>
    <property type="match status" value="1"/>
</dbReference>
<dbReference type="GO" id="GO:0003887">
    <property type="term" value="F:DNA-directed DNA polymerase activity"/>
    <property type="evidence" value="ECO:0007669"/>
    <property type="project" value="TreeGrafter"/>
</dbReference>
<dbReference type="InParanoid" id="A0A1Y2DXG3"/>
<feature type="region of interest" description="Disordered" evidence="3">
    <location>
        <begin position="531"/>
        <end position="587"/>
    </location>
</feature>
<dbReference type="Pfam" id="PF11799">
    <property type="entry name" value="IMS_C"/>
    <property type="match status" value="1"/>
</dbReference>
<dbReference type="GO" id="GO:0070987">
    <property type="term" value="P:error-free translesion synthesis"/>
    <property type="evidence" value="ECO:0007669"/>
    <property type="project" value="UniProtKB-ARBA"/>
</dbReference>
<dbReference type="Gene3D" id="3.30.1490.100">
    <property type="entry name" value="DNA polymerase, Y-family, little finger domain"/>
    <property type="match status" value="1"/>
</dbReference>
<feature type="compositionally biased region" description="Acidic residues" evidence="3">
    <location>
        <begin position="573"/>
        <end position="587"/>
    </location>
</feature>